<dbReference type="Gene3D" id="3.30.40.10">
    <property type="entry name" value="Zinc/RING finger domain, C3HC4 (zinc finger)"/>
    <property type="match status" value="1"/>
</dbReference>
<comment type="subcellular location">
    <subcellularLocation>
        <location evidence="1">Membrane</location>
        <topology evidence="1">Multi-pass membrane protein</topology>
    </subcellularLocation>
</comment>
<dbReference type="STRING" id="1051890.A0A3N4LDR8"/>
<proteinExistence type="predicted"/>
<protein>
    <recommendedName>
        <fullName evidence="9">RING-CH-type domain-containing protein</fullName>
    </recommendedName>
</protein>
<keyword evidence="7 8" id="KW-0472">Membrane</keyword>
<gene>
    <name evidence="10" type="ORF">L211DRAFT_841004</name>
</gene>
<feature type="transmembrane region" description="Helical" evidence="8">
    <location>
        <begin position="342"/>
        <end position="364"/>
    </location>
</feature>
<evidence type="ECO:0000256" key="7">
    <source>
        <dbReference type="ARBA" id="ARBA00023136"/>
    </source>
</evidence>
<evidence type="ECO:0000256" key="5">
    <source>
        <dbReference type="ARBA" id="ARBA00022833"/>
    </source>
</evidence>
<keyword evidence="5" id="KW-0862">Zinc</keyword>
<evidence type="ECO:0000256" key="4">
    <source>
        <dbReference type="ARBA" id="ARBA00022771"/>
    </source>
</evidence>
<feature type="domain" description="RING-CH-type" evidence="9">
    <location>
        <begin position="58"/>
        <end position="131"/>
    </location>
</feature>
<dbReference type="OrthoDB" id="5817083at2759"/>
<keyword evidence="2 8" id="KW-0812">Transmembrane</keyword>
<feature type="transmembrane region" description="Helical" evidence="8">
    <location>
        <begin position="376"/>
        <end position="396"/>
    </location>
</feature>
<dbReference type="InterPro" id="IPR011016">
    <property type="entry name" value="Znf_RING-CH"/>
</dbReference>
<keyword evidence="4" id="KW-0863">Zinc-finger</keyword>
<sequence length="422" mass="46228">MANLHHSLGASAAAHSAASTSHLTSRAIAAAAIETDSEASLIHLTPRPSLNTTTSTRHIEDDSRRCWVCYSTEAEDIASGQPNLLGEWKSPCRCSLVAHERCLLNWIAAEYAKGGKAKIECPQCKHRIKFKQERSVALEIIDGAARVANATVPLIILCGLGSAVIIGCTIYGVNSVYLICGTEMANSLLLAPGSSDFQWTWRLGVGLPLIPFVLVGSRTRIMDATLPVLPFIFFCHSDPLHFTLPPSPAVTLALLPYIRSAYYGVWDRFIKPHEEEWAKAVEPVQEEENAAADAVDGVEEAIPVQGAREHARNQEQGRGWQGEVIVENHNIVVQGSNVTNSIVGALLLPSVSALMGSLLGRIPALRKKLPESFHRSILGGCLFVILKDCITLYYKFKRAQQHRSRMILNYQRTHKAKSSRLV</sequence>
<dbReference type="InParanoid" id="A0A3N4LDR8"/>
<dbReference type="AlphaFoldDB" id="A0A3N4LDR8"/>
<evidence type="ECO:0000256" key="1">
    <source>
        <dbReference type="ARBA" id="ARBA00004141"/>
    </source>
</evidence>
<dbReference type="PROSITE" id="PS51292">
    <property type="entry name" value="ZF_RING_CH"/>
    <property type="match status" value="1"/>
</dbReference>
<dbReference type="Proteomes" id="UP000267821">
    <property type="component" value="Unassembled WGS sequence"/>
</dbReference>
<dbReference type="GO" id="GO:0016020">
    <property type="term" value="C:membrane"/>
    <property type="evidence" value="ECO:0007669"/>
    <property type="project" value="UniProtKB-SubCell"/>
</dbReference>
<keyword evidence="6 8" id="KW-1133">Transmembrane helix</keyword>
<keyword evidence="3" id="KW-0479">Metal-binding</keyword>
<name>A0A3N4LDR8_9PEZI</name>
<evidence type="ECO:0000256" key="8">
    <source>
        <dbReference type="SAM" id="Phobius"/>
    </source>
</evidence>
<dbReference type="InterPro" id="IPR013083">
    <property type="entry name" value="Znf_RING/FYVE/PHD"/>
</dbReference>
<accession>A0A3N4LDR8</accession>
<reference evidence="10 11" key="1">
    <citation type="journal article" date="2018" name="Nat. Ecol. Evol.">
        <title>Pezizomycetes genomes reveal the molecular basis of ectomycorrhizal truffle lifestyle.</title>
        <authorList>
            <person name="Murat C."/>
            <person name="Payen T."/>
            <person name="Noel B."/>
            <person name="Kuo A."/>
            <person name="Morin E."/>
            <person name="Chen J."/>
            <person name="Kohler A."/>
            <person name="Krizsan K."/>
            <person name="Balestrini R."/>
            <person name="Da Silva C."/>
            <person name="Montanini B."/>
            <person name="Hainaut M."/>
            <person name="Levati E."/>
            <person name="Barry K.W."/>
            <person name="Belfiori B."/>
            <person name="Cichocki N."/>
            <person name="Clum A."/>
            <person name="Dockter R.B."/>
            <person name="Fauchery L."/>
            <person name="Guy J."/>
            <person name="Iotti M."/>
            <person name="Le Tacon F."/>
            <person name="Lindquist E.A."/>
            <person name="Lipzen A."/>
            <person name="Malagnac F."/>
            <person name="Mello A."/>
            <person name="Molinier V."/>
            <person name="Miyauchi S."/>
            <person name="Poulain J."/>
            <person name="Riccioni C."/>
            <person name="Rubini A."/>
            <person name="Sitrit Y."/>
            <person name="Splivallo R."/>
            <person name="Traeger S."/>
            <person name="Wang M."/>
            <person name="Zifcakova L."/>
            <person name="Wipf D."/>
            <person name="Zambonelli A."/>
            <person name="Paolocci F."/>
            <person name="Nowrousian M."/>
            <person name="Ottonello S."/>
            <person name="Baldrian P."/>
            <person name="Spatafora J.W."/>
            <person name="Henrissat B."/>
            <person name="Nagy L.G."/>
            <person name="Aury J.M."/>
            <person name="Wincker P."/>
            <person name="Grigoriev I.V."/>
            <person name="Bonfante P."/>
            <person name="Martin F.M."/>
        </authorList>
    </citation>
    <scope>NUCLEOTIDE SEQUENCE [LARGE SCALE GENOMIC DNA]</scope>
    <source>
        <strain evidence="10 11">ATCC MYA-4762</strain>
    </source>
</reference>
<dbReference type="EMBL" id="ML121564">
    <property type="protein sequence ID" value="RPB21023.1"/>
    <property type="molecule type" value="Genomic_DNA"/>
</dbReference>
<evidence type="ECO:0000256" key="3">
    <source>
        <dbReference type="ARBA" id="ARBA00022723"/>
    </source>
</evidence>
<keyword evidence="11" id="KW-1185">Reference proteome</keyword>
<evidence type="ECO:0000256" key="2">
    <source>
        <dbReference type="ARBA" id="ARBA00022692"/>
    </source>
</evidence>
<dbReference type="PANTHER" id="PTHR46283">
    <property type="entry name" value="E3 UBIQUITIN-PROTEIN LIGASE MARCH5"/>
    <property type="match status" value="1"/>
</dbReference>
<dbReference type="SMART" id="SM00744">
    <property type="entry name" value="RINGv"/>
    <property type="match status" value="1"/>
</dbReference>
<organism evidence="10 11">
    <name type="scientific">Terfezia boudieri ATCC MYA-4762</name>
    <dbReference type="NCBI Taxonomy" id="1051890"/>
    <lineage>
        <taxon>Eukaryota</taxon>
        <taxon>Fungi</taxon>
        <taxon>Dikarya</taxon>
        <taxon>Ascomycota</taxon>
        <taxon>Pezizomycotina</taxon>
        <taxon>Pezizomycetes</taxon>
        <taxon>Pezizales</taxon>
        <taxon>Pezizaceae</taxon>
        <taxon>Terfezia</taxon>
    </lineage>
</organism>
<dbReference type="GO" id="GO:0008270">
    <property type="term" value="F:zinc ion binding"/>
    <property type="evidence" value="ECO:0007669"/>
    <property type="project" value="UniProtKB-KW"/>
</dbReference>
<evidence type="ECO:0000259" key="9">
    <source>
        <dbReference type="PROSITE" id="PS51292"/>
    </source>
</evidence>
<evidence type="ECO:0000313" key="11">
    <source>
        <dbReference type="Proteomes" id="UP000267821"/>
    </source>
</evidence>
<feature type="transmembrane region" description="Helical" evidence="8">
    <location>
        <begin position="154"/>
        <end position="179"/>
    </location>
</feature>
<evidence type="ECO:0000256" key="6">
    <source>
        <dbReference type="ARBA" id="ARBA00022989"/>
    </source>
</evidence>
<evidence type="ECO:0000313" key="10">
    <source>
        <dbReference type="EMBL" id="RPB21023.1"/>
    </source>
</evidence>
<feature type="transmembrane region" description="Helical" evidence="8">
    <location>
        <begin position="199"/>
        <end position="216"/>
    </location>
</feature>
<dbReference type="Pfam" id="PF12906">
    <property type="entry name" value="RINGv"/>
    <property type="match status" value="1"/>
</dbReference>
<dbReference type="SUPFAM" id="SSF57850">
    <property type="entry name" value="RING/U-box"/>
    <property type="match status" value="1"/>
</dbReference>